<dbReference type="AlphaFoldDB" id="A0ABC9FH13"/>
<feature type="domain" description="Nucleotide exchange factor Fes1" evidence="2">
    <location>
        <begin position="87"/>
        <end position="178"/>
    </location>
</feature>
<dbReference type="EMBL" id="OZ075116">
    <property type="protein sequence ID" value="CAL5075040.1"/>
    <property type="molecule type" value="Genomic_DNA"/>
</dbReference>
<gene>
    <name evidence="3" type="ORF">URODEC1_LOCUS105501</name>
</gene>
<reference evidence="3 4" key="2">
    <citation type="submission" date="2024-10" db="EMBL/GenBank/DDBJ databases">
        <authorList>
            <person name="Ryan C."/>
        </authorList>
    </citation>
    <scope>NUCLEOTIDE SEQUENCE [LARGE SCALE GENOMIC DNA]</scope>
</reference>
<keyword evidence="1" id="KW-0732">Signal</keyword>
<dbReference type="PANTHER" id="PTHR19316:SF30">
    <property type="entry name" value="NUCLEOTIDE EXCHANGE FACTOR FES1 DOMAIN-CONTAINING PROTEIN"/>
    <property type="match status" value="1"/>
</dbReference>
<dbReference type="SUPFAM" id="SSF48371">
    <property type="entry name" value="ARM repeat"/>
    <property type="match status" value="1"/>
</dbReference>
<organism evidence="3 4">
    <name type="scientific">Urochloa decumbens</name>
    <dbReference type="NCBI Taxonomy" id="240449"/>
    <lineage>
        <taxon>Eukaryota</taxon>
        <taxon>Viridiplantae</taxon>
        <taxon>Streptophyta</taxon>
        <taxon>Embryophyta</taxon>
        <taxon>Tracheophyta</taxon>
        <taxon>Spermatophyta</taxon>
        <taxon>Magnoliopsida</taxon>
        <taxon>Liliopsida</taxon>
        <taxon>Poales</taxon>
        <taxon>Poaceae</taxon>
        <taxon>PACMAD clade</taxon>
        <taxon>Panicoideae</taxon>
        <taxon>Panicodae</taxon>
        <taxon>Paniceae</taxon>
        <taxon>Melinidinae</taxon>
        <taxon>Urochloa</taxon>
    </lineage>
</organism>
<feature type="signal peptide" evidence="1">
    <location>
        <begin position="1"/>
        <end position="34"/>
    </location>
</feature>
<dbReference type="InterPro" id="IPR011989">
    <property type="entry name" value="ARM-like"/>
</dbReference>
<evidence type="ECO:0000259" key="2">
    <source>
        <dbReference type="Pfam" id="PF08609"/>
    </source>
</evidence>
<dbReference type="PANTHER" id="PTHR19316">
    <property type="entry name" value="PROTEIN FOLDING REGULATOR"/>
    <property type="match status" value="1"/>
</dbReference>
<reference evidence="4" key="1">
    <citation type="submission" date="2024-06" db="EMBL/GenBank/DDBJ databases">
        <authorList>
            <person name="Ryan C."/>
        </authorList>
    </citation>
    <scope>NUCLEOTIDE SEQUENCE [LARGE SCALE GENOMIC DNA]</scope>
</reference>
<feature type="chain" id="PRO_5044791956" description="Nucleotide exchange factor Fes1 domain-containing protein" evidence="1">
    <location>
        <begin position="35"/>
        <end position="421"/>
    </location>
</feature>
<protein>
    <recommendedName>
        <fullName evidence="2">Nucleotide exchange factor Fes1 domain-containing protein</fullName>
    </recommendedName>
</protein>
<dbReference type="InterPro" id="IPR050693">
    <property type="entry name" value="Hsp70_NEF-Inhibitors"/>
</dbReference>
<sequence length="421" mass="46793">MAGAQPQQRRRCRFPALLASVFATVLLLFSPAAGAVEKGANRSSLLGQPRQWATGKDEGEILAEAEARGRGGEDSEAGEQGREFESLDGMLQWAIGNSDPDKLREKAEEIESLSADELLKRQLEIKELMEKLRMPSDAELMKIAIADLNNSSASLEDRKRALQELFVLVEPIDNANDLEKLGGLIPLIQELNNADEGIRTTSAWVLGKASQNNALVQNQILRYGALERLVKMGYSSSEAEAAKALYAISSLIRDNEHGQVLFLSENGYAMLQHILSTASNSVRLQRKVVSLLAYVADFQLSAGKSHAPFLSNHHFIRSVVHMISAPDLDLQEKALLAVRSLLQLTSDDAAGLHMFSGLDDSLEALRMQLNELTSNVDRREYALEVEVLRKEVQIMFQQKFNERPSQANLLCFQKLWCFVWC</sequence>
<keyword evidence="4" id="KW-1185">Reference proteome</keyword>
<evidence type="ECO:0000256" key="1">
    <source>
        <dbReference type="SAM" id="SignalP"/>
    </source>
</evidence>
<dbReference type="Proteomes" id="UP001497457">
    <property type="component" value="Chromosome 6rd"/>
</dbReference>
<dbReference type="Pfam" id="PF08609">
    <property type="entry name" value="Fes1"/>
    <property type="match status" value="1"/>
</dbReference>
<evidence type="ECO:0000313" key="4">
    <source>
        <dbReference type="Proteomes" id="UP001497457"/>
    </source>
</evidence>
<evidence type="ECO:0000313" key="3">
    <source>
        <dbReference type="EMBL" id="CAL5075040.1"/>
    </source>
</evidence>
<dbReference type="Gene3D" id="1.25.10.10">
    <property type="entry name" value="Leucine-rich Repeat Variant"/>
    <property type="match status" value="1"/>
</dbReference>
<proteinExistence type="predicted"/>
<accession>A0ABC9FH13</accession>
<dbReference type="InterPro" id="IPR013918">
    <property type="entry name" value="Nucleotide_exch_fac_Fes1"/>
</dbReference>
<name>A0ABC9FH13_9POAL</name>
<dbReference type="InterPro" id="IPR016024">
    <property type="entry name" value="ARM-type_fold"/>
</dbReference>